<dbReference type="VEuPathDB" id="ToxoDB:ETH_00024015"/>
<dbReference type="GeneID" id="25253915"/>
<dbReference type="OMA" id="PSWQQFF"/>
<dbReference type="AlphaFoldDB" id="U6KT82"/>
<evidence type="ECO:0000313" key="2">
    <source>
        <dbReference type="EMBL" id="CDJ41171.1"/>
    </source>
</evidence>
<name>U6KT82_EIMTE</name>
<feature type="region of interest" description="Disordered" evidence="1">
    <location>
        <begin position="1"/>
        <end position="44"/>
    </location>
</feature>
<dbReference type="OrthoDB" id="346145at2759"/>
<feature type="region of interest" description="Disordered" evidence="1">
    <location>
        <begin position="524"/>
        <end position="551"/>
    </location>
</feature>
<feature type="region of interest" description="Disordered" evidence="1">
    <location>
        <begin position="57"/>
        <end position="78"/>
    </location>
</feature>
<reference evidence="2" key="2">
    <citation type="submission" date="2013-10" db="EMBL/GenBank/DDBJ databases">
        <authorList>
            <person name="Aslett M."/>
        </authorList>
    </citation>
    <scope>NUCLEOTIDE SEQUENCE [LARGE SCALE GENOMIC DNA]</scope>
    <source>
        <strain evidence="2">Houghton</strain>
    </source>
</reference>
<accession>U6KT82</accession>
<gene>
    <name evidence="2" type="ORF">ETH_00024015</name>
</gene>
<evidence type="ECO:0000313" key="3">
    <source>
        <dbReference type="Proteomes" id="UP000030747"/>
    </source>
</evidence>
<keyword evidence="3" id="KW-1185">Reference proteome</keyword>
<organism evidence="2 3">
    <name type="scientific">Eimeria tenella</name>
    <name type="common">Coccidian parasite</name>
    <dbReference type="NCBI Taxonomy" id="5802"/>
    <lineage>
        <taxon>Eukaryota</taxon>
        <taxon>Sar</taxon>
        <taxon>Alveolata</taxon>
        <taxon>Apicomplexa</taxon>
        <taxon>Conoidasida</taxon>
        <taxon>Coccidia</taxon>
        <taxon>Eucoccidiorida</taxon>
        <taxon>Eimeriorina</taxon>
        <taxon>Eimeriidae</taxon>
        <taxon>Eimeria</taxon>
    </lineage>
</organism>
<protein>
    <submittedName>
        <fullName evidence="2">Uncharacterized protein</fullName>
    </submittedName>
</protein>
<dbReference type="RefSeq" id="XP_013231921.1">
    <property type="nucleotide sequence ID" value="XM_013376467.1"/>
</dbReference>
<dbReference type="Proteomes" id="UP000030747">
    <property type="component" value="Unassembled WGS sequence"/>
</dbReference>
<feature type="compositionally biased region" description="Polar residues" evidence="1">
    <location>
        <begin position="25"/>
        <end position="37"/>
    </location>
</feature>
<evidence type="ECO:0000256" key="1">
    <source>
        <dbReference type="SAM" id="MobiDB-lite"/>
    </source>
</evidence>
<sequence>MESRTKRYRVWLRPHGGPQEDLSDKPSNQKPQESGLSCVNLEGRSASGCPVYYSTDRTATNQDGNSAINPPLHKSDDKNKITESQRLGVRFSSTIHVAAAPGETRLPNVTTSATSQSDTEEAPKRIFKDEKELYIPSRWSSWEENKYLSHRSKTQTQELEVSSKNDDTVNCNISRDSLTTSQASTSAGFCAWPLQGVILPGDTQTLHFGYCFSRRSGLQYCFWGLRVCPTSNACVCTVSSSTSTSRTDSGSTIYTVAVVSAPPLPLEGLWQQDKKTCRLHAIDAAEDILRVLLQETFCCAAKREEALTSMDDPLARTAIFTIVNASMNITAPPTVVDSLLLLQHQAKSLECSQGQQLELLHTRFTSPTYKILSEVQSLESGERVTEAPILLEKAETAKAYVPSLSDAIAAGKADITMFSVRALQKQICQLPAEERTQQQQFSWSLRKLLSDCDDSQLVLQDPEKETDLHPALLLQREMERISAAEAALYTALSNAIETFSAALTEALEMAGLACIEDEKGRQAGKNFKRQANRGRRDSKASEDSSRTSATATAAAVAAAAAAIAASNSEPEDDGPQTRQHVAEQLLQWLLNEAIAAAEPQMMLEAAQKAAAWGGVLAEAARHRCQHRLPYEALEQQLQRTPLPSILDRRVHLMAEYLSKKQAHTVKGCTRGVVLFDGSTTAELLSLLQQQPSAEKQIWMQQLLQQRLGYLADLLPESRDGLLLCLEISSTRHQQLQFQHPTLLQQLVQELVEGYLLPALFGDEPQEIQPPIVYLETPEDFAALVDDAYSRQVAAASHHVLPQSPSPASTEDGEYGDAEGLPCLLVVPSWQQFFVAATNKLKSLQKQVTAANSQKISDAAQDGDDDGAATAAETNEYNYLIAKRQLAALSELLHIDFVVLDTPSSICQAEEGSLATEGKIVQKTPQTLAWVSATARASSPWLLENRTTRALGPHAIAYLKAACVLLGIDSSALQQRASEFVADWREERHGRQSLDAAAALAMRKAQRSFETLCTDRRSCCCIIPHVSTQSNGATLNPSPHPQEGRAVNEPLVVIDQQIKHRVTAILCSYWDSAVPMGPAMSAAENTASQELLFKWASLQLQKLRMLVSGTIVSNVLLVGDLVSLVCGLALNGDLAMQPNQQETPKQEDSAVEPYYKADKAAAGAAAAAAAAAEPAEQGRLARGWLRLCKSVTAGSGRNSSIANGGCSIQPRIHGLQQLRKFVHQQLKIILEIGGYNAVWLQ</sequence>
<feature type="compositionally biased region" description="Polar residues" evidence="1">
    <location>
        <begin position="57"/>
        <end position="68"/>
    </location>
</feature>
<feature type="compositionally biased region" description="Basic and acidic residues" evidence="1">
    <location>
        <begin position="534"/>
        <end position="545"/>
    </location>
</feature>
<dbReference type="EMBL" id="HG675525">
    <property type="protein sequence ID" value="CDJ41171.1"/>
    <property type="molecule type" value="Genomic_DNA"/>
</dbReference>
<dbReference type="VEuPathDB" id="ToxoDB:ETH2_0530400"/>
<proteinExistence type="predicted"/>
<reference evidence="2" key="1">
    <citation type="submission" date="2013-10" db="EMBL/GenBank/DDBJ databases">
        <title>Genomic analysis of the causative agents of coccidiosis in chickens.</title>
        <authorList>
            <person name="Reid A.J."/>
            <person name="Blake D."/>
            <person name="Billington K."/>
            <person name="Browne H."/>
            <person name="Dunn M."/>
            <person name="Hung S."/>
            <person name="Kawahara F."/>
            <person name="Miranda-Saavedra D."/>
            <person name="Mourier T."/>
            <person name="Nagra H."/>
            <person name="Otto T.D."/>
            <person name="Rawlings N."/>
            <person name="Sanchez A."/>
            <person name="Sanders M."/>
            <person name="Subramaniam C."/>
            <person name="Tay Y."/>
            <person name="Dear P."/>
            <person name="Doerig C."/>
            <person name="Gruber A."/>
            <person name="Parkinson J."/>
            <person name="Shirley M."/>
            <person name="Wan K.L."/>
            <person name="Berriman M."/>
            <person name="Tomley F."/>
            <person name="Pain A."/>
        </authorList>
    </citation>
    <scope>NUCLEOTIDE SEQUENCE [LARGE SCALE GENOMIC DNA]</scope>
    <source>
        <strain evidence="2">Houghton</strain>
    </source>
</reference>
<feature type="compositionally biased region" description="Basic residues" evidence="1">
    <location>
        <begin position="1"/>
        <end position="12"/>
    </location>
</feature>